<dbReference type="GO" id="GO:0050909">
    <property type="term" value="P:sensory perception of taste"/>
    <property type="evidence" value="ECO:0007669"/>
    <property type="project" value="InterPro"/>
</dbReference>
<evidence type="ECO:0000256" key="6">
    <source>
        <dbReference type="ARBA" id="ARBA00023170"/>
    </source>
</evidence>
<feature type="non-terminal residue" evidence="9">
    <location>
        <position position="1"/>
    </location>
</feature>
<evidence type="ECO:0000256" key="7">
    <source>
        <dbReference type="ARBA" id="ARBA00023224"/>
    </source>
</evidence>
<dbReference type="GO" id="GO:0007635">
    <property type="term" value="P:chemosensory behavior"/>
    <property type="evidence" value="ECO:0007669"/>
    <property type="project" value="TreeGrafter"/>
</dbReference>
<keyword evidence="6 8" id="KW-0675">Receptor</keyword>
<dbReference type="GO" id="GO:0030425">
    <property type="term" value="C:dendrite"/>
    <property type="evidence" value="ECO:0007669"/>
    <property type="project" value="TreeGrafter"/>
</dbReference>
<evidence type="ECO:0000256" key="3">
    <source>
        <dbReference type="ARBA" id="ARBA00022692"/>
    </source>
</evidence>
<keyword evidence="5 8" id="KW-0472">Membrane</keyword>
<dbReference type="InterPro" id="IPR013604">
    <property type="entry name" value="7TM_chemorcpt"/>
</dbReference>
<dbReference type="GO" id="GO:0008049">
    <property type="term" value="P:male courtship behavior"/>
    <property type="evidence" value="ECO:0007669"/>
    <property type="project" value="TreeGrafter"/>
</dbReference>
<dbReference type="GO" id="GO:0043025">
    <property type="term" value="C:neuronal cell body"/>
    <property type="evidence" value="ECO:0007669"/>
    <property type="project" value="TreeGrafter"/>
</dbReference>
<evidence type="ECO:0000313" key="10">
    <source>
        <dbReference type="Proteomes" id="UP000078542"/>
    </source>
</evidence>
<evidence type="ECO:0000256" key="4">
    <source>
        <dbReference type="ARBA" id="ARBA00022989"/>
    </source>
</evidence>
<feature type="transmembrane region" description="Helical" evidence="8">
    <location>
        <begin position="152"/>
        <end position="169"/>
    </location>
</feature>
<name>A0A195C0Y6_9HYME</name>
<comment type="subcellular location">
    <subcellularLocation>
        <location evidence="1 8">Cell membrane</location>
        <topology evidence="1 8">Multi-pass membrane protein</topology>
    </subcellularLocation>
</comment>
<dbReference type="PANTHER" id="PTHR21143">
    <property type="entry name" value="INVERTEBRATE GUSTATORY RECEPTOR"/>
    <property type="match status" value="1"/>
</dbReference>
<keyword evidence="2 8" id="KW-1003">Cell membrane</keyword>
<gene>
    <name evidence="9" type="ORF">ALC62_14987</name>
</gene>
<dbReference type="GO" id="GO:0030424">
    <property type="term" value="C:axon"/>
    <property type="evidence" value="ECO:0007669"/>
    <property type="project" value="TreeGrafter"/>
</dbReference>
<evidence type="ECO:0000256" key="1">
    <source>
        <dbReference type="ARBA" id="ARBA00004651"/>
    </source>
</evidence>
<sequence>LPIIINMKFQKCVMCKMWKKSQLFHATDFQSLMYPCFTFCRILGIFPYRINASTFETTKQRCVLTTVVTCVFCIYALIMLYWIDISEAIKYRNVPMLLERNCFFILGGFIVVVTYIMNGPRMHLLQNIIEISLRLSPDSYRKLSRLIHTKDIFGFFFVVGRMVFYHFTVDFGNIDTILVPYITLIIFQMDMLYMNCVCILKACFKKINDNLTNFRKLVVNDESHLLRRIYHEQRNPFLLMKLKALKKEHLMISDAVHMLNTIFSLQLLATIVITFAELTFYLYYFITFWGLDMGIDHALFNVLLVSSLTYQSIKMSLIGWVCDTGKDEAMRVGTTIHEILNDTIDEQIKDELQLFSLQVLQRKNTFSAKGLVLDATLLVAMDGEDGINHLFCSISIQIAHNLISISTDGKLYSWNNFVMGSEDGITVYLGNCAGLTEIYEVIKVGNDTGKIWVYDVAKVHIMIL</sequence>
<comment type="similarity">
    <text evidence="8">Belongs to the insect chemoreceptor superfamily. Gustatory receptor (GR) family.</text>
</comment>
<dbReference type="EMBL" id="KQ978379">
    <property type="protein sequence ID" value="KYM94544.1"/>
    <property type="molecule type" value="Genomic_DNA"/>
</dbReference>
<evidence type="ECO:0000256" key="8">
    <source>
        <dbReference type="RuleBase" id="RU363108"/>
    </source>
</evidence>
<reference evidence="9 10" key="1">
    <citation type="submission" date="2016-03" db="EMBL/GenBank/DDBJ databases">
        <title>Cyphomyrmex costatus WGS genome.</title>
        <authorList>
            <person name="Nygaard S."/>
            <person name="Hu H."/>
            <person name="Boomsma J."/>
            <person name="Zhang G."/>
        </authorList>
    </citation>
    <scope>NUCLEOTIDE SEQUENCE [LARGE SCALE GENOMIC DNA]</scope>
    <source>
        <strain evidence="9">MS0001</strain>
        <tissue evidence="9">Whole body</tissue>
    </source>
</reference>
<keyword evidence="4 8" id="KW-1133">Transmembrane helix</keyword>
<dbReference type="GO" id="GO:0005886">
    <property type="term" value="C:plasma membrane"/>
    <property type="evidence" value="ECO:0007669"/>
    <property type="project" value="UniProtKB-SubCell"/>
</dbReference>
<organism evidence="9 10">
    <name type="scientific">Cyphomyrmex costatus</name>
    <dbReference type="NCBI Taxonomy" id="456900"/>
    <lineage>
        <taxon>Eukaryota</taxon>
        <taxon>Metazoa</taxon>
        <taxon>Ecdysozoa</taxon>
        <taxon>Arthropoda</taxon>
        <taxon>Hexapoda</taxon>
        <taxon>Insecta</taxon>
        <taxon>Pterygota</taxon>
        <taxon>Neoptera</taxon>
        <taxon>Endopterygota</taxon>
        <taxon>Hymenoptera</taxon>
        <taxon>Apocrita</taxon>
        <taxon>Aculeata</taxon>
        <taxon>Formicoidea</taxon>
        <taxon>Formicidae</taxon>
        <taxon>Myrmicinae</taxon>
        <taxon>Cyphomyrmex</taxon>
    </lineage>
</organism>
<dbReference type="Proteomes" id="UP000078542">
    <property type="component" value="Unassembled WGS sequence"/>
</dbReference>
<accession>A0A195C0Y6</accession>
<feature type="transmembrane region" description="Helical" evidence="8">
    <location>
        <begin position="32"/>
        <end position="50"/>
    </location>
</feature>
<keyword evidence="10" id="KW-1185">Reference proteome</keyword>
<comment type="function">
    <text evidence="8">Gustatory receptor which mediates acceptance or avoidance behavior, depending on its substrates.</text>
</comment>
<feature type="transmembrane region" description="Helical" evidence="8">
    <location>
        <begin position="103"/>
        <end position="119"/>
    </location>
</feature>
<dbReference type="AlphaFoldDB" id="A0A195C0Y6"/>
<proteinExistence type="inferred from homology"/>
<dbReference type="PANTHER" id="PTHR21143:SF133">
    <property type="entry name" value="GUSTATORY AND PHEROMONE RECEPTOR 32A-RELATED"/>
    <property type="match status" value="1"/>
</dbReference>
<protein>
    <recommendedName>
        <fullName evidence="8">Gustatory receptor</fullName>
    </recommendedName>
</protein>
<evidence type="ECO:0000256" key="5">
    <source>
        <dbReference type="ARBA" id="ARBA00023136"/>
    </source>
</evidence>
<keyword evidence="7 8" id="KW-0807">Transducer</keyword>
<feature type="transmembrane region" description="Helical" evidence="8">
    <location>
        <begin position="62"/>
        <end position="83"/>
    </location>
</feature>
<dbReference type="STRING" id="456900.A0A195C0Y6"/>
<evidence type="ECO:0000256" key="2">
    <source>
        <dbReference type="ARBA" id="ARBA00022475"/>
    </source>
</evidence>
<dbReference type="Pfam" id="PF08395">
    <property type="entry name" value="7tm_7"/>
    <property type="match status" value="1"/>
</dbReference>
<feature type="transmembrane region" description="Helical" evidence="8">
    <location>
        <begin position="181"/>
        <end position="204"/>
    </location>
</feature>
<comment type="caution">
    <text evidence="8">Lacks conserved residue(s) required for the propagation of feature annotation.</text>
</comment>
<keyword evidence="3 8" id="KW-0812">Transmembrane</keyword>
<evidence type="ECO:0000313" key="9">
    <source>
        <dbReference type="EMBL" id="KYM94544.1"/>
    </source>
</evidence>
<dbReference type="GO" id="GO:0007165">
    <property type="term" value="P:signal transduction"/>
    <property type="evidence" value="ECO:0007669"/>
    <property type="project" value="UniProtKB-KW"/>
</dbReference>